<feature type="transmembrane region" description="Helical" evidence="8">
    <location>
        <begin position="411"/>
        <end position="436"/>
    </location>
</feature>
<organism evidence="10 11">
    <name type="scientific">Saccharopolyspora phatthalungensis</name>
    <dbReference type="NCBI Taxonomy" id="664693"/>
    <lineage>
        <taxon>Bacteria</taxon>
        <taxon>Bacillati</taxon>
        <taxon>Actinomycetota</taxon>
        <taxon>Actinomycetes</taxon>
        <taxon>Pseudonocardiales</taxon>
        <taxon>Pseudonocardiaceae</taxon>
        <taxon>Saccharopolyspora</taxon>
    </lineage>
</organism>
<dbReference type="PROSITE" id="PS00217">
    <property type="entry name" value="SUGAR_TRANSPORT_2"/>
    <property type="match status" value="1"/>
</dbReference>
<accession>A0A840QK35</accession>
<gene>
    <name evidence="10" type="ORF">BJ970_007164</name>
</gene>
<proteinExistence type="inferred from homology"/>
<dbReference type="RefSeq" id="WP_184732013.1">
    <property type="nucleotide sequence ID" value="NZ_JACHIW010000002.1"/>
</dbReference>
<dbReference type="PANTHER" id="PTHR48020">
    <property type="entry name" value="PROTON MYO-INOSITOL COTRANSPORTER"/>
    <property type="match status" value="1"/>
</dbReference>
<dbReference type="InterPro" id="IPR036259">
    <property type="entry name" value="MFS_trans_sf"/>
</dbReference>
<dbReference type="PRINTS" id="PR00171">
    <property type="entry name" value="SUGRTRNSPORT"/>
</dbReference>
<dbReference type="InterPro" id="IPR005829">
    <property type="entry name" value="Sugar_transporter_CS"/>
</dbReference>
<dbReference type="AlphaFoldDB" id="A0A840QK35"/>
<dbReference type="InterPro" id="IPR005828">
    <property type="entry name" value="MFS_sugar_transport-like"/>
</dbReference>
<keyword evidence="5 8" id="KW-1133">Transmembrane helix</keyword>
<evidence type="ECO:0000313" key="10">
    <source>
        <dbReference type="EMBL" id="MBB5159565.1"/>
    </source>
</evidence>
<dbReference type="Pfam" id="PF00083">
    <property type="entry name" value="Sugar_tr"/>
    <property type="match status" value="1"/>
</dbReference>
<feature type="transmembrane region" description="Helical" evidence="8">
    <location>
        <begin position="15"/>
        <end position="40"/>
    </location>
</feature>
<dbReference type="InterPro" id="IPR050814">
    <property type="entry name" value="Myo-inositol_Transporter"/>
</dbReference>
<dbReference type="NCBIfam" id="TIGR00879">
    <property type="entry name" value="SP"/>
    <property type="match status" value="1"/>
</dbReference>
<comment type="caution">
    <text evidence="10">The sequence shown here is derived from an EMBL/GenBank/DDBJ whole genome shotgun (WGS) entry which is preliminary data.</text>
</comment>
<sequence>MATPSPKLGGATRRVYALGSLAAILFGYDNGIISAAILFIPHELPLTPLLKGAVVSATVVGAMVGALVSGPAADWQGRQRLLLTAGVVFSIGALGAGLAPTVATLVLFRFIIGLGIGIASVVVPLYLAEMAPAGGRGWITSLNQYMIIVGTALAAACGYALAFVASWRWMILIGVFPAVVLVLGLLAAPDTPRSLVRRGHPEQARALLVGLRGDEAAADRELAEIITLEREQRDARLGAHVSAGWVRRLLVLGALLAVFQQITGINTIVYYAPTVLTSFGVSDVTALLFTFLNGLVNIATIAIVVRLKVVDRWGRKPVLLAGLVGMSASLFAVGAAALLLPPESPALFGIAVAAFVAYTNTFSATWGPVLWVVLAEIFPLAIRGAAMALATLFNWLTDFFVALTFPTFTSLVGAGIVFLAYAAAGVIIFPIVKWIVPETKQRSLESLEKEFRRGKRFRSEEPPLAG</sequence>
<dbReference type="PANTHER" id="PTHR48020:SF12">
    <property type="entry name" value="PROTON MYO-INOSITOL COTRANSPORTER"/>
    <property type="match status" value="1"/>
</dbReference>
<evidence type="ECO:0000256" key="6">
    <source>
        <dbReference type="ARBA" id="ARBA00023136"/>
    </source>
</evidence>
<evidence type="ECO:0000256" key="7">
    <source>
        <dbReference type="RuleBase" id="RU003346"/>
    </source>
</evidence>
<dbReference type="GO" id="GO:0022857">
    <property type="term" value="F:transmembrane transporter activity"/>
    <property type="evidence" value="ECO:0007669"/>
    <property type="project" value="InterPro"/>
</dbReference>
<evidence type="ECO:0000256" key="8">
    <source>
        <dbReference type="SAM" id="Phobius"/>
    </source>
</evidence>
<keyword evidence="6 8" id="KW-0472">Membrane</keyword>
<keyword evidence="4 8" id="KW-0812">Transmembrane</keyword>
<feature type="transmembrane region" description="Helical" evidence="8">
    <location>
        <begin position="346"/>
        <end position="374"/>
    </location>
</feature>
<dbReference type="PROSITE" id="PS50850">
    <property type="entry name" value="MFS"/>
    <property type="match status" value="1"/>
</dbReference>
<evidence type="ECO:0000256" key="3">
    <source>
        <dbReference type="ARBA" id="ARBA00022448"/>
    </source>
</evidence>
<feature type="transmembrane region" description="Helical" evidence="8">
    <location>
        <begin position="52"/>
        <end position="69"/>
    </location>
</feature>
<feature type="transmembrane region" description="Helical" evidence="8">
    <location>
        <begin position="167"/>
        <end position="188"/>
    </location>
</feature>
<evidence type="ECO:0000259" key="9">
    <source>
        <dbReference type="PROSITE" id="PS50850"/>
    </source>
</evidence>
<dbReference type="GO" id="GO:0005886">
    <property type="term" value="C:plasma membrane"/>
    <property type="evidence" value="ECO:0007669"/>
    <property type="project" value="UniProtKB-SubCell"/>
</dbReference>
<feature type="transmembrane region" description="Helical" evidence="8">
    <location>
        <begin position="284"/>
        <end position="305"/>
    </location>
</feature>
<dbReference type="EMBL" id="JACHIW010000002">
    <property type="protein sequence ID" value="MBB5159565.1"/>
    <property type="molecule type" value="Genomic_DNA"/>
</dbReference>
<feature type="transmembrane region" description="Helical" evidence="8">
    <location>
        <begin position="249"/>
        <end position="272"/>
    </location>
</feature>
<comment type="similarity">
    <text evidence="2 7">Belongs to the major facilitator superfamily. Sugar transporter (TC 2.A.1.1) family.</text>
</comment>
<evidence type="ECO:0000256" key="1">
    <source>
        <dbReference type="ARBA" id="ARBA00004651"/>
    </source>
</evidence>
<feature type="transmembrane region" description="Helical" evidence="8">
    <location>
        <begin position="106"/>
        <end position="127"/>
    </location>
</feature>
<dbReference type="SUPFAM" id="SSF103473">
    <property type="entry name" value="MFS general substrate transporter"/>
    <property type="match status" value="1"/>
</dbReference>
<keyword evidence="11" id="KW-1185">Reference proteome</keyword>
<feature type="transmembrane region" description="Helical" evidence="8">
    <location>
        <begin position="139"/>
        <end position="161"/>
    </location>
</feature>
<name>A0A840QK35_9PSEU</name>
<comment type="subcellular location">
    <subcellularLocation>
        <location evidence="1">Cell membrane</location>
        <topology evidence="1">Multi-pass membrane protein</topology>
    </subcellularLocation>
</comment>
<evidence type="ECO:0000256" key="4">
    <source>
        <dbReference type="ARBA" id="ARBA00022692"/>
    </source>
</evidence>
<evidence type="ECO:0000256" key="5">
    <source>
        <dbReference type="ARBA" id="ARBA00022989"/>
    </source>
</evidence>
<dbReference type="Proteomes" id="UP000584374">
    <property type="component" value="Unassembled WGS sequence"/>
</dbReference>
<dbReference type="Gene3D" id="1.20.1250.20">
    <property type="entry name" value="MFS general substrate transporter like domains"/>
    <property type="match status" value="1"/>
</dbReference>
<feature type="transmembrane region" description="Helical" evidence="8">
    <location>
        <begin position="386"/>
        <end position="405"/>
    </location>
</feature>
<keyword evidence="3 7" id="KW-0813">Transport</keyword>
<feature type="domain" description="Major facilitator superfamily (MFS) profile" evidence="9">
    <location>
        <begin position="15"/>
        <end position="440"/>
    </location>
</feature>
<protein>
    <submittedName>
        <fullName evidence="10">Sugar porter (SP) family MFS transporter</fullName>
    </submittedName>
</protein>
<reference evidence="10 11" key="1">
    <citation type="submission" date="2020-08" db="EMBL/GenBank/DDBJ databases">
        <title>Sequencing the genomes of 1000 actinobacteria strains.</title>
        <authorList>
            <person name="Klenk H.-P."/>
        </authorList>
    </citation>
    <scope>NUCLEOTIDE SEQUENCE [LARGE SCALE GENOMIC DNA]</scope>
    <source>
        <strain evidence="10 11">DSM 45584</strain>
    </source>
</reference>
<feature type="transmembrane region" description="Helical" evidence="8">
    <location>
        <begin position="81"/>
        <end position="100"/>
    </location>
</feature>
<dbReference type="InterPro" id="IPR003663">
    <property type="entry name" value="Sugar/inositol_transpt"/>
</dbReference>
<evidence type="ECO:0000256" key="2">
    <source>
        <dbReference type="ARBA" id="ARBA00010992"/>
    </source>
</evidence>
<evidence type="ECO:0000313" key="11">
    <source>
        <dbReference type="Proteomes" id="UP000584374"/>
    </source>
</evidence>
<feature type="transmembrane region" description="Helical" evidence="8">
    <location>
        <begin position="317"/>
        <end position="340"/>
    </location>
</feature>
<dbReference type="InterPro" id="IPR020846">
    <property type="entry name" value="MFS_dom"/>
</dbReference>